<dbReference type="Proteomes" id="UP001170379">
    <property type="component" value="Unassembled WGS sequence"/>
</dbReference>
<evidence type="ECO:0000313" key="4">
    <source>
        <dbReference type="Proteomes" id="UP001170379"/>
    </source>
</evidence>
<organism evidence="3 4">
    <name type="scientific">Gulosibacter molinativorax</name>
    <dbReference type="NCBI Taxonomy" id="256821"/>
    <lineage>
        <taxon>Bacteria</taxon>
        <taxon>Bacillati</taxon>
        <taxon>Actinomycetota</taxon>
        <taxon>Actinomycetes</taxon>
        <taxon>Micrococcales</taxon>
        <taxon>Microbacteriaceae</taxon>
        <taxon>Gulosibacter</taxon>
    </lineage>
</organism>
<accession>A0ABT7CCB5</accession>
<dbReference type="EMBL" id="PXVD01000027">
    <property type="protein sequence ID" value="MDJ1372449.1"/>
    <property type="molecule type" value="Genomic_DNA"/>
</dbReference>
<keyword evidence="2" id="KW-0472">Membrane</keyword>
<feature type="region of interest" description="Disordered" evidence="1">
    <location>
        <begin position="90"/>
        <end position="119"/>
    </location>
</feature>
<name>A0ABT7CCB5_9MICO</name>
<proteinExistence type="predicted"/>
<dbReference type="RefSeq" id="WP_051267284.1">
    <property type="nucleotide sequence ID" value="NZ_CP028426.1"/>
</dbReference>
<protein>
    <recommendedName>
        <fullName evidence="5">Growth/differentiation factor</fullName>
    </recommendedName>
</protein>
<evidence type="ECO:0000256" key="1">
    <source>
        <dbReference type="SAM" id="MobiDB-lite"/>
    </source>
</evidence>
<sequence length="119" mass="13604">MFVELVSADVTAGILALAQHTSTIAQSSSSSSNNEGLLYLLLLGPASGFFFYGAMMRRYRNHDKRFHYEHDSSSEMVNVQEYDRRVSRITGTRARRIQGDNSRDPLQRLGSRTKVYRRQ</sequence>
<evidence type="ECO:0000256" key="2">
    <source>
        <dbReference type="SAM" id="Phobius"/>
    </source>
</evidence>
<keyword evidence="2" id="KW-1133">Transmembrane helix</keyword>
<comment type="caution">
    <text evidence="3">The sequence shown here is derived from an EMBL/GenBank/DDBJ whole genome shotgun (WGS) entry which is preliminary data.</text>
</comment>
<evidence type="ECO:0000313" key="3">
    <source>
        <dbReference type="EMBL" id="MDJ1372449.1"/>
    </source>
</evidence>
<evidence type="ECO:0008006" key="5">
    <source>
        <dbReference type="Google" id="ProtNLM"/>
    </source>
</evidence>
<keyword evidence="4" id="KW-1185">Reference proteome</keyword>
<reference evidence="3" key="2">
    <citation type="journal article" date="2022" name="Sci. Rep.">
        <title>In silico prediction of the enzymes involved in the degradation of the herbicide molinate by Gulosibacter molinativorax ON4T.</title>
        <authorList>
            <person name="Lopes A.R."/>
            <person name="Bunin E."/>
            <person name="Viana A.T."/>
            <person name="Froufe H."/>
            <person name="Munoz-Merida A."/>
            <person name="Pinho D."/>
            <person name="Figueiredo J."/>
            <person name="Barroso C."/>
            <person name="Vaz-Moreira I."/>
            <person name="Bellanger X."/>
            <person name="Egas C."/>
            <person name="Nunes O.C."/>
        </authorList>
    </citation>
    <scope>NUCLEOTIDE SEQUENCE</scope>
    <source>
        <strain evidence="3">ON4</strain>
    </source>
</reference>
<gene>
    <name evidence="3" type="ORF">C7K25_13930</name>
</gene>
<feature type="transmembrane region" description="Helical" evidence="2">
    <location>
        <begin position="37"/>
        <end position="55"/>
    </location>
</feature>
<feature type="compositionally biased region" description="Basic and acidic residues" evidence="1">
    <location>
        <begin position="97"/>
        <end position="106"/>
    </location>
</feature>
<keyword evidence="2" id="KW-0812">Transmembrane</keyword>
<reference evidence="3" key="1">
    <citation type="submission" date="2018-03" db="EMBL/GenBank/DDBJ databases">
        <authorList>
            <person name="Nunes O.C."/>
            <person name="Lopes A.R."/>
            <person name="Froufe H."/>
            <person name="Munoz-Merida A."/>
            <person name="Barroso C."/>
            <person name="Egas C."/>
        </authorList>
    </citation>
    <scope>NUCLEOTIDE SEQUENCE</scope>
    <source>
        <strain evidence="3">ON4</strain>
    </source>
</reference>